<dbReference type="InterPro" id="IPR009158">
    <property type="entry name" value="G3P_DH_GlpB_su"/>
</dbReference>
<dbReference type="EMBL" id="NKYI01000028">
    <property type="protein sequence ID" value="PIK82389.1"/>
    <property type="molecule type" value="Genomic_DNA"/>
</dbReference>
<reference evidence="7" key="2">
    <citation type="submission" date="2022-09" db="EMBL/GenBank/DDBJ databases">
        <title>Multidrug resistance Raoultella ornithinolytica Strain MQB_Silv_108.</title>
        <authorList>
            <person name="Quintela-Baluja M."/>
        </authorList>
    </citation>
    <scope>NUCLEOTIDE SEQUENCE</scope>
    <source>
        <strain evidence="7">MQB_Silv_108</strain>
    </source>
</reference>
<dbReference type="NCBIfam" id="NF003720">
    <property type="entry name" value="PRK05329.1-3"/>
    <property type="match status" value="1"/>
</dbReference>
<dbReference type="NCBIfam" id="NF003719">
    <property type="entry name" value="PRK05329.1-2"/>
    <property type="match status" value="1"/>
</dbReference>
<dbReference type="GO" id="GO:0004368">
    <property type="term" value="F:glycerol-3-phosphate dehydrogenase (quinone) activity"/>
    <property type="evidence" value="ECO:0007669"/>
    <property type="project" value="UniProtKB-UniRule"/>
</dbReference>
<dbReference type="EC" id="1.1.5.3" evidence="4"/>
<dbReference type="Gene3D" id="3.50.50.60">
    <property type="entry name" value="FAD/NAD(P)-binding domain"/>
    <property type="match status" value="1"/>
</dbReference>
<dbReference type="Pfam" id="PF00890">
    <property type="entry name" value="FAD_binding_2"/>
    <property type="match status" value="1"/>
</dbReference>
<dbReference type="InterPro" id="IPR003953">
    <property type="entry name" value="FAD-dep_OxRdtase_2_FAD-bd"/>
</dbReference>
<dbReference type="AlphaFoldDB" id="A0A1Y6GE42"/>
<dbReference type="HAMAP" id="MF_00753">
    <property type="entry name" value="Glycerol3P_GlpB"/>
    <property type="match status" value="1"/>
</dbReference>
<comment type="subunit">
    <text evidence="4">Composed of a catalytic GlpA/B dimer and of membrane bound GlpC.</text>
</comment>
<evidence type="ECO:0000313" key="10">
    <source>
        <dbReference type="Proteomes" id="UP001350972"/>
    </source>
</evidence>
<comment type="cofactor">
    <cofactor evidence="4">
        <name>FMN</name>
        <dbReference type="ChEBI" id="CHEBI:58210"/>
    </cofactor>
</comment>
<evidence type="ECO:0000256" key="3">
    <source>
        <dbReference type="ARBA" id="ARBA00023002"/>
    </source>
</evidence>
<dbReference type="EMBL" id="CP145163">
    <property type="protein sequence ID" value="WWC13171.1"/>
    <property type="molecule type" value="Genomic_DNA"/>
</dbReference>
<evidence type="ECO:0000313" key="7">
    <source>
        <dbReference type="EMBL" id="UXE39722.1"/>
    </source>
</evidence>
<dbReference type="GO" id="GO:0009331">
    <property type="term" value="C:glycerol-3-phosphate dehydrogenase (FAD) complex"/>
    <property type="evidence" value="ECO:0007669"/>
    <property type="project" value="InterPro"/>
</dbReference>
<evidence type="ECO:0000256" key="4">
    <source>
        <dbReference type="HAMAP-Rule" id="MF_00753"/>
    </source>
</evidence>
<evidence type="ECO:0000256" key="2">
    <source>
        <dbReference type="ARBA" id="ARBA00022643"/>
    </source>
</evidence>
<dbReference type="NCBIfam" id="NF003718">
    <property type="entry name" value="PRK05329.1-1"/>
    <property type="match status" value="1"/>
</dbReference>
<protein>
    <recommendedName>
        <fullName evidence="4">Anaerobic glycerol-3-phosphate dehydrogenase subunit B</fullName>
        <shortName evidence="4">Anaerobic G-3-P dehydrogenase subunit B</shortName>
        <shortName evidence="4">Anaerobic G3Pdhase B</shortName>
        <ecNumber evidence="4">1.1.5.3</ecNumber>
    </recommendedName>
</protein>
<dbReference type="NCBIfam" id="TIGR03378">
    <property type="entry name" value="glycerol3P_GlpB"/>
    <property type="match status" value="1"/>
</dbReference>
<evidence type="ECO:0000313" key="8">
    <source>
        <dbReference type="EMBL" id="WWC13171.1"/>
    </source>
</evidence>
<accession>A0A1Y6GE42</accession>
<dbReference type="Proteomes" id="UP001064206">
    <property type="component" value="Chromosome"/>
</dbReference>
<keyword evidence="2 4" id="KW-0288">FMN</keyword>
<dbReference type="STRING" id="54291.TE10_20110"/>
<dbReference type="RefSeq" id="WP_015583816.1">
    <property type="nucleotide sequence ID" value="NZ_ABDFAB020000007.1"/>
</dbReference>
<dbReference type="EMBL" id="CP104450">
    <property type="protein sequence ID" value="UXE39722.1"/>
    <property type="molecule type" value="Genomic_DNA"/>
</dbReference>
<organism evidence="6 9">
    <name type="scientific">Raoultella ornithinolytica</name>
    <name type="common">Klebsiella ornithinolytica</name>
    <dbReference type="NCBI Taxonomy" id="54291"/>
    <lineage>
        <taxon>Bacteria</taxon>
        <taxon>Pseudomonadati</taxon>
        <taxon>Pseudomonadota</taxon>
        <taxon>Gammaproteobacteria</taxon>
        <taxon>Enterobacterales</taxon>
        <taxon>Enterobacteriaceae</taxon>
        <taxon>Klebsiella/Raoultella group</taxon>
        <taxon>Raoultella</taxon>
    </lineage>
</organism>
<comment type="similarity">
    <text evidence="4">Belongs to the anaerobic G-3-P dehydrogenase subunit B family.</text>
</comment>
<evidence type="ECO:0000256" key="1">
    <source>
        <dbReference type="ARBA" id="ARBA00022630"/>
    </source>
</evidence>
<keyword evidence="3 4" id="KW-0560">Oxidoreductase</keyword>
<evidence type="ECO:0000313" key="9">
    <source>
        <dbReference type="Proteomes" id="UP000229713"/>
    </source>
</evidence>
<gene>
    <name evidence="4 7" type="primary">glpB</name>
    <name evidence="6" type="ORF">CFY86_19550</name>
    <name evidence="8" type="ORF">LM286_07590</name>
    <name evidence="7" type="ORF">N2J37_08280</name>
</gene>
<dbReference type="Proteomes" id="UP000229713">
    <property type="component" value="Unassembled WGS sequence"/>
</dbReference>
<dbReference type="UniPathway" id="UPA00618">
    <property type="reaction ID" value="UER00673"/>
</dbReference>
<name>A0A1Y6GE42_RAOOR</name>
<dbReference type="GO" id="GO:0019563">
    <property type="term" value="P:glycerol catabolic process"/>
    <property type="evidence" value="ECO:0007669"/>
    <property type="project" value="UniProtKB-UniRule"/>
</dbReference>
<dbReference type="SUPFAM" id="SSF51905">
    <property type="entry name" value="FAD/NAD(P)-binding domain"/>
    <property type="match status" value="1"/>
</dbReference>
<feature type="domain" description="FAD-dependent oxidoreductase 2 FAD-binding" evidence="5">
    <location>
        <begin position="4"/>
        <end position="399"/>
    </location>
</feature>
<reference evidence="8 10" key="3">
    <citation type="submission" date="2024-02" db="EMBL/GenBank/DDBJ databases">
        <title>Tn5403 promotes plasmid rearrangements and degradation of the Klebsiella pneumoniae carbapenemase (KPC) transposon Tn4401.</title>
        <authorList>
            <person name="Sheppard A.E."/>
            <person name="Barry K.E."/>
            <person name="Parikh H.I."/>
            <person name="Vegesana K."/>
            <person name="Sebra R."/>
            <person name="George S."/>
            <person name="Sanderson N.D."/>
            <person name="Stoesser N."/>
            <person name="Eyre D.W."/>
            <person name="Crook D.W."/>
            <person name="Walker A.S."/>
            <person name="Mathers A.J."/>
        </authorList>
    </citation>
    <scope>NUCLEOTIDE SEQUENCE [LARGE SCALE GENOMIC DNA]</scope>
    <source>
        <strain evidence="8 10">CAV1921</strain>
    </source>
</reference>
<comment type="pathway">
    <text evidence="4">Polyol metabolism; glycerol degradation via glycerol kinase pathway; glycerone phosphate from sn-glycerol 3-phosphate (anaerobic route): step 1/1.</text>
</comment>
<evidence type="ECO:0000259" key="5">
    <source>
        <dbReference type="Pfam" id="PF00890"/>
    </source>
</evidence>
<dbReference type="eggNOG" id="COG3075">
    <property type="taxonomic scope" value="Bacteria"/>
</dbReference>
<reference evidence="6 9" key="1">
    <citation type="submission" date="2017-07" db="EMBL/GenBank/DDBJ databases">
        <title>Raoultella ornithinolytica strain HH3 draft genome.</title>
        <authorList>
            <person name="Duceppe M.-O."/>
            <person name="Huang H."/>
            <person name="Phipps-Todd B."/>
        </authorList>
    </citation>
    <scope>NUCLEOTIDE SEQUENCE [LARGE SCALE GENOMIC DNA]</scope>
    <source>
        <strain evidence="6 9">HH3</strain>
    </source>
</reference>
<keyword evidence="10" id="KW-1185">Reference proteome</keyword>
<dbReference type="PIRSF" id="PIRSF000141">
    <property type="entry name" value="Anaerobic_G3P_dh"/>
    <property type="match status" value="1"/>
</dbReference>
<keyword evidence="1 4" id="KW-0285">Flavoprotein</keyword>
<comment type="function">
    <text evidence="4">Conversion of glycerol 3-phosphate to dihydroxyacetone. Uses fumarate or nitrate as electron acceptor.</text>
</comment>
<proteinExistence type="inferred from homology"/>
<sequence length="419" mass="45292">MKFDSVIIGGGLAGLLCGLTLNQFGLRCVIVSRGQSALHFSSASLDLLCALPDGERVSDVAHGIDRLAEQLPEHPYAMLGAERVMAYAAQTEALLAINGIAMRGAASQPHERVTPLGTLRPTWLSPLEVPVAPLSARSVGVVGIGGFADFQPHLAAASLTRQGVKATASEIDLPILDVLRDNPSEFRAVNIARMLDEECHWPALLAALRPLALAHDLLIMPACFGLNDAGLYRWLQEQLPCPLRLLPTLPPSVPGIRLHNQLQRRFIRTGGTWLAGDEVTRIGHQEGKVNEVWTRQHGDVPLRPRFAVLASGSFFSNGLIADKARVREPILGLDLQQTTPRENWYQRDFFASQPWQRFGLKTDTMLRPLLDGQPLGNLFAIGSLLGGFDAIQLGCGGGVCAVTALHVAKQIHDLAGGTR</sequence>
<evidence type="ECO:0000313" key="6">
    <source>
        <dbReference type="EMBL" id="PIK82389.1"/>
    </source>
</evidence>
<dbReference type="InterPro" id="IPR036188">
    <property type="entry name" value="FAD/NAD-bd_sf"/>
</dbReference>
<dbReference type="GeneID" id="93752987"/>
<comment type="catalytic activity">
    <reaction evidence="4">
        <text>a quinone + sn-glycerol 3-phosphate = dihydroxyacetone phosphate + a quinol</text>
        <dbReference type="Rhea" id="RHEA:18977"/>
        <dbReference type="ChEBI" id="CHEBI:24646"/>
        <dbReference type="ChEBI" id="CHEBI:57597"/>
        <dbReference type="ChEBI" id="CHEBI:57642"/>
        <dbReference type="ChEBI" id="CHEBI:132124"/>
        <dbReference type="EC" id="1.1.5.3"/>
    </reaction>
</comment>
<dbReference type="Proteomes" id="UP001350972">
    <property type="component" value="Chromosome"/>
</dbReference>